<feature type="compositionally biased region" description="Polar residues" evidence="1">
    <location>
        <begin position="119"/>
        <end position="131"/>
    </location>
</feature>
<accession>A0A1H8K2L9</accession>
<evidence type="ECO:0000313" key="4">
    <source>
        <dbReference type="Proteomes" id="UP000199300"/>
    </source>
</evidence>
<dbReference type="GO" id="GO:0006260">
    <property type="term" value="P:DNA replication"/>
    <property type="evidence" value="ECO:0007669"/>
    <property type="project" value="InterPro"/>
</dbReference>
<dbReference type="Pfam" id="PF04492">
    <property type="entry name" value="Phage_rep_O"/>
    <property type="match status" value="1"/>
</dbReference>
<organism evidence="3 4">
    <name type="scientific">Amphibacillus marinus</name>
    <dbReference type="NCBI Taxonomy" id="872970"/>
    <lineage>
        <taxon>Bacteria</taxon>
        <taxon>Bacillati</taxon>
        <taxon>Bacillota</taxon>
        <taxon>Bacilli</taxon>
        <taxon>Bacillales</taxon>
        <taxon>Bacillaceae</taxon>
        <taxon>Amphibacillus</taxon>
    </lineage>
</organism>
<reference evidence="3 4" key="1">
    <citation type="submission" date="2016-10" db="EMBL/GenBank/DDBJ databases">
        <authorList>
            <person name="de Groot N.N."/>
        </authorList>
    </citation>
    <scope>NUCLEOTIDE SEQUENCE [LARGE SCALE GENOMIC DNA]</scope>
    <source>
        <strain evidence="3 4">CGMCC 1.10434</strain>
    </source>
</reference>
<dbReference type="EMBL" id="FODJ01000002">
    <property type="protein sequence ID" value="SEN86887.1"/>
    <property type="molecule type" value="Genomic_DNA"/>
</dbReference>
<dbReference type="NCBIfam" id="TIGR01610">
    <property type="entry name" value="phage_O_Nterm"/>
    <property type="match status" value="1"/>
</dbReference>
<feature type="domain" description="Bacteriophage lambda Replication protein O N-terminal" evidence="2">
    <location>
        <begin position="13"/>
        <end position="93"/>
    </location>
</feature>
<protein>
    <submittedName>
        <fullName evidence="3">Phage replication protein O</fullName>
    </submittedName>
</protein>
<name>A0A1H8K2L9_9BACI</name>
<dbReference type="InterPro" id="IPR036388">
    <property type="entry name" value="WH-like_DNA-bd_sf"/>
</dbReference>
<dbReference type="AlphaFoldDB" id="A0A1H8K2L9"/>
<dbReference type="InterPro" id="IPR006497">
    <property type="entry name" value="Phage_lambda_VrpO_N"/>
</dbReference>
<dbReference type="STRING" id="872970.SAMN04488134_102142"/>
<dbReference type="SUPFAM" id="SSF46785">
    <property type="entry name" value="Winged helix' DNA-binding domain"/>
    <property type="match status" value="1"/>
</dbReference>
<dbReference type="Proteomes" id="UP000199300">
    <property type="component" value="Unassembled WGS sequence"/>
</dbReference>
<sequence length="291" mass="34207">MFLESSWGDMANVQVENGFTQIANEILENMAKIKLSPTQYRILFVIWRYTYGFKRIEHKLSLSFLSEATGCDKRNIQRELTSLEDRKIIKQSVANGSCRTIAFVKDHDLWDSTIGESNKGSRSVVDSTIGKTNEGRVGESNKGTFGETDNQEIKNLNKNLNKNTRKRVYEETSIYFKLAKYLFERIQENNPNHKKPNFQNWSNDIRLMMEVDKRNEKDIKRLMQWVQQDDFEMINVSSPGKLRKRYDQLFLKSSKDKNFRTLSQVDPRDKEIAFQNWIIEGNDPDKFDWSD</sequence>
<keyword evidence="4" id="KW-1185">Reference proteome</keyword>
<proteinExistence type="predicted"/>
<gene>
    <name evidence="3" type="ORF">SAMN04488134_102142</name>
</gene>
<feature type="region of interest" description="Disordered" evidence="1">
    <location>
        <begin position="119"/>
        <end position="149"/>
    </location>
</feature>
<dbReference type="Gene3D" id="1.10.10.10">
    <property type="entry name" value="Winged helix-like DNA-binding domain superfamily/Winged helix DNA-binding domain"/>
    <property type="match status" value="1"/>
</dbReference>
<evidence type="ECO:0000313" key="3">
    <source>
        <dbReference type="EMBL" id="SEN86887.1"/>
    </source>
</evidence>
<evidence type="ECO:0000256" key="1">
    <source>
        <dbReference type="SAM" id="MobiDB-lite"/>
    </source>
</evidence>
<evidence type="ECO:0000259" key="2">
    <source>
        <dbReference type="Pfam" id="PF04492"/>
    </source>
</evidence>
<dbReference type="InterPro" id="IPR036390">
    <property type="entry name" value="WH_DNA-bd_sf"/>
</dbReference>